<dbReference type="PANTHER" id="PTHR13349">
    <property type="entry name" value="TRANSLATION MACHINERY-ASSOCIATED PROTEIN 16"/>
    <property type="match status" value="1"/>
</dbReference>
<dbReference type="OrthoDB" id="270284at2759"/>
<dbReference type="AlphaFoldDB" id="A0A066W5T2"/>
<dbReference type="STRING" id="1037660.A0A066W5T2"/>
<sequence>MGGKKLTAKTIKRKNAPTHPNSRRAHQLARVAHREDKLARQKVLRRKVTDSRVERMFNMIGLLDPEVTHLPDLQDLHTFISDTYLSLNRERLAEVQAARRPGRPPSKDELLLQSICAKEKEQYKMGMEVPDLTNPTNVKLLRAWQGGSQDLPLFRIVRISDTFPDQCVLIQAGIHKELQLEEKAQQSANKELAAGNNAAPAIRSMSPGSPFQRADEFMGMH</sequence>
<evidence type="ECO:0000256" key="2">
    <source>
        <dbReference type="SAM" id="MobiDB-lite"/>
    </source>
</evidence>
<evidence type="ECO:0008006" key="5">
    <source>
        <dbReference type="Google" id="ProtNLM"/>
    </source>
</evidence>
<dbReference type="RefSeq" id="XP_013243465.1">
    <property type="nucleotide sequence ID" value="XM_013388011.1"/>
</dbReference>
<evidence type="ECO:0000313" key="4">
    <source>
        <dbReference type="Proteomes" id="UP000027361"/>
    </source>
</evidence>
<dbReference type="PANTHER" id="PTHR13349:SF2">
    <property type="entry name" value="TRANSLATION MACHINERY-ASSOCIATED PROTEIN 16"/>
    <property type="match status" value="1"/>
</dbReference>
<dbReference type="Gene3D" id="1.20.1440.170">
    <property type="entry name" value="Translation machinery-associated protein 16-like"/>
    <property type="match status" value="1"/>
</dbReference>
<feature type="region of interest" description="Disordered" evidence="2">
    <location>
        <begin position="1"/>
        <end position="25"/>
    </location>
</feature>
<dbReference type="GO" id="GO:0005634">
    <property type="term" value="C:nucleus"/>
    <property type="evidence" value="ECO:0007669"/>
    <property type="project" value="TreeGrafter"/>
</dbReference>
<gene>
    <name evidence="3" type="ORF">K437DRAFT_246747</name>
</gene>
<evidence type="ECO:0000256" key="1">
    <source>
        <dbReference type="ARBA" id="ARBA00034127"/>
    </source>
</evidence>
<name>A0A066W5T2_TILAU</name>
<dbReference type="InterPro" id="IPR021346">
    <property type="entry name" value="Tma16"/>
</dbReference>
<dbReference type="InParanoid" id="A0A066W5T2"/>
<dbReference type="EMBL" id="JMSN01000037">
    <property type="protein sequence ID" value="KDN46150.1"/>
    <property type="molecule type" value="Genomic_DNA"/>
</dbReference>
<dbReference type="GeneID" id="25263227"/>
<proteinExistence type="inferred from homology"/>
<protein>
    <recommendedName>
        <fullName evidence="5">Translation machinery-associated protein 16</fullName>
    </recommendedName>
</protein>
<feature type="region of interest" description="Disordered" evidence="2">
    <location>
        <begin position="189"/>
        <end position="211"/>
    </location>
</feature>
<organism evidence="3 4">
    <name type="scientific">Tilletiaria anomala (strain ATCC 24038 / CBS 436.72 / UBC 951)</name>
    <dbReference type="NCBI Taxonomy" id="1037660"/>
    <lineage>
        <taxon>Eukaryota</taxon>
        <taxon>Fungi</taxon>
        <taxon>Dikarya</taxon>
        <taxon>Basidiomycota</taxon>
        <taxon>Ustilaginomycotina</taxon>
        <taxon>Exobasidiomycetes</taxon>
        <taxon>Georgefischeriales</taxon>
        <taxon>Tilletiariaceae</taxon>
        <taxon>Tilletiaria</taxon>
    </lineage>
</organism>
<dbReference type="Pfam" id="PF11176">
    <property type="entry name" value="Tma16"/>
    <property type="match status" value="1"/>
</dbReference>
<dbReference type="Proteomes" id="UP000027361">
    <property type="component" value="Unassembled WGS sequence"/>
</dbReference>
<keyword evidence="4" id="KW-1185">Reference proteome</keyword>
<dbReference type="InterPro" id="IPR038356">
    <property type="entry name" value="Tma16_sf"/>
</dbReference>
<dbReference type="HOGENOM" id="CLU_106400_1_0_1"/>
<accession>A0A066W5T2</accession>
<reference evidence="3 4" key="1">
    <citation type="submission" date="2014-05" db="EMBL/GenBank/DDBJ databases">
        <title>Draft genome sequence of a rare smut relative, Tilletiaria anomala UBC 951.</title>
        <authorList>
            <consortium name="DOE Joint Genome Institute"/>
            <person name="Toome M."/>
            <person name="Kuo A."/>
            <person name="Henrissat B."/>
            <person name="Lipzen A."/>
            <person name="Tritt A."/>
            <person name="Yoshinaga Y."/>
            <person name="Zane M."/>
            <person name="Barry K."/>
            <person name="Grigoriev I.V."/>
            <person name="Spatafora J.W."/>
            <person name="Aimea M.C."/>
        </authorList>
    </citation>
    <scope>NUCLEOTIDE SEQUENCE [LARGE SCALE GENOMIC DNA]</scope>
    <source>
        <strain evidence="3 4">UBC 951</strain>
    </source>
</reference>
<evidence type="ECO:0000313" key="3">
    <source>
        <dbReference type="EMBL" id="KDN46150.1"/>
    </source>
</evidence>
<comment type="similarity">
    <text evidence="1">Belongs to the TMA16 family.</text>
</comment>
<dbReference type="OMA" id="FWMPDLS"/>
<comment type="caution">
    <text evidence="3">The sequence shown here is derived from an EMBL/GenBank/DDBJ whole genome shotgun (WGS) entry which is preliminary data.</text>
</comment>